<accession>A0AAN9ANX3</accession>
<dbReference type="Proteomes" id="UP001374579">
    <property type="component" value="Unassembled WGS sequence"/>
</dbReference>
<evidence type="ECO:0000313" key="3">
    <source>
        <dbReference type="EMBL" id="KAK7090375.1"/>
    </source>
</evidence>
<dbReference type="AlphaFoldDB" id="A0AAN9ANX3"/>
<protein>
    <recommendedName>
        <fullName evidence="5">Methanethiol oxidase</fullName>
    </recommendedName>
</protein>
<dbReference type="SUPFAM" id="SSF75011">
    <property type="entry name" value="3-carboxy-cis,cis-mucoante lactonizing enzyme"/>
    <property type="match status" value="1"/>
</dbReference>
<dbReference type="EMBL" id="JBAMIC010000024">
    <property type="protein sequence ID" value="KAK7090375.1"/>
    <property type="molecule type" value="Genomic_DNA"/>
</dbReference>
<keyword evidence="2" id="KW-0711">Selenium</keyword>
<evidence type="ECO:0000256" key="1">
    <source>
        <dbReference type="ARBA" id="ARBA00005606"/>
    </source>
</evidence>
<keyword evidence="4" id="KW-1185">Reference proteome</keyword>
<dbReference type="GO" id="GO:0008430">
    <property type="term" value="F:selenium binding"/>
    <property type="evidence" value="ECO:0007669"/>
    <property type="project" value="InterPro"/>
</dbReference>
<proteinExistence type="inferred from homology"/>
<evidence type="ECO:0000313" key="4">
    <source>
        <dbReference type="Proteomes" id="UP001374579"/>
    </source>
</evidence>
<comment type="similarity">
    <text evidence="1">Belongs to the selenium-binding protein family.</text>
</comment>
<gene>
    <name evidence="3" type="ORF">V1264_010181</name>
</gene>
<dbReference type="InterPro" id="IPR008826">
    <property type="entry name" value="Se-bd"/>
</dbReference>
<evidence type="ECO:0000256" key="2">
    <source>
        <dbReference type="ARBA" id="ARBA00023266"/>
    </source>
</evidence>
<organism evidence="3 4">
    <name type="scientific">Littorina saxatilis</name>
    <dbReference type="NCBI Taxonomy" id="31220"/>
    <lineage>
        <taxon>Eukaryota</taxon>
        <taxon>Metazoa</taxon>
        <taxon>Spiralia</taxon>
        <taxon>Lophotrochozoa</taxon>
        <taxon>Mollusca</taxon>
        <taxon>Gastropoda</taxon>
        <taxon>Caenogastropoda</taxon>
        <taxon>Littorinimorpha</taxon>
        <taxon>Littorinoidea</taxon>
        <taxon>Littorinidae</taxon>
        <taxon>Littorina</taxon>
    </lineage>
</organism>
<dbReference type="Pfam" id="PF05694">
    <property type="entry name" value="SBP56"/>
    <property type="match status" value="1"/>
</dbReference>
<name>A0AAN9ANX3_9CAEN</name>
<dbReference type="PANTHER" id="PTHR23300:SF0">
    <property type="entry name" value="METHANETHIOL OXIDASE"/>
    <property type="match status" value="1"/>
</dbReference>
<reference evidence="3 4" key="1">
    <citation type="submission" date="2024-02" db="EMBL/GenBank/DDBJ databases">
        <title>Chromosome-scale genome assembly of the rough periwinkle Littorina saxatilis.</title>
        <authorList>
            <person name="De Jode A."/>
            <person name="Faria R."/>
            <person name="Formenti G."/>
            <person name="Sims Y."/>
            <person name="Smith T.P."/>
            <person name="Tracey A."/>
            <person name="Wood J.M.D."/>
            <person name="Zagrodzka Z.B."/>
            <person name="Johannesson K."/>
            <person name="Butlin R.K."/>
            <person name="Leder E.H."/>
        </authorList>
    </citation>
    <scope>NUCLEOTIDE SEQUENCE [LARGE SCALE GENOMIC DNA]</scope>
    <source>
        <strain evidence="3">Snail1</strain>
        <tissue evidence="3">Muscle</tissue>
    </source>
</reference>
<evidence type="ECO:0008006" key="5">
    <source>
        <dbReference type="Google" id="ProtNLM"/>
    </source>
</evidence>
<dbReference type="PANTHER" id="PTHR23300">
    <property type="entry name" value="METHANETHIOL OXIDASE"/>
    <property type="match status" value="1"/>
</dbReference>
<comment type="caution">
    <text evidence="3">The sequence shown here is derived from an EMBL/GenBank/DDBJ whole genome shotgun (WGS) entry which is preliminary data.</text>
</comment>
<sequence length="479" mass="53895">MPGDVGVHKGPGYASPQEAIKKAPREQLMYCMCIVPPSERHRRHDYVSVVDLDPKSPTFCQVLSRWHAPYKGDELHHFGWNVCSSCHGDCKKVRNRIIMPCFNSDRIYVLDVGTNPKHPELFRVVEPAEVHKKTGLGAPHTSHCLGSGQVMISCAADASGNGGKSGFILLDGETFDIVDNWEKGTAVPKFGYDFWYQPRHNVMVSTSFGAPKVWRKGFDNAHVDQGLYGRSLHVWDWKSRTLKQNIDLGKDGLIPLEVRFLHNPDAAEGFVGAALGSSMFRFFKKPDGSWDAEKVVDIPNKTVQGWTQPDMPSLVTFFLISMDDRFLYLSNWLHGDIRQYDITDTRKPKLVGQIFVGGQLCRDKGLKVLKDPEGHVKDHTEPLHVKGKRIEGGPQMLQLSLDGKRLYVCNSLLSVWDNQFYPDLPRNGSQMLQIDCNTEKGGMKLNKEFLVDFGNEPDGPTLVHEIRYNGGDCTSDIWV</sequence>